<organism evidence="3 4">
    <name type="scientific">Pseudomonas lutea</name>
    <dbReference type="NCBI Taxonomy" id="243924"/>
    <lineage>
        <taxon>Bacteria</taxon>
        <taxon>Pseudomonadati</taxon>
        <taxon>Pseudomonadota</taxon>
        <taxon>Gammaproteobacteria</taxon>
        <taxon>Pseudomonadales</taxon>
        <taxon>Pseudomonadaceae</taxon>
        <taxon>Pseudomonas</taxon>
    </lineage>
</organism>
<reference evidence="3 4" key="1">
    <citation type="submission" date="2014-09" db="EMBL/GenBank/DDBJ databases">
        <title>Genome sequence of Pseudomonas lutea strain DSM 17257T.</title>
        <authorList>
            <person name="Kwak Y."/>
            <person name="Shin J.-H."/>
        </authorList>
    </citation>
    <scope>NUCLEOTIDE SEQUENCE [LARGE SCALE GENOMIC DNA]</scope>
    <source>
        <strain evidence="3 4">DSM 17257</strain>
    </source>
</reference>
<dbReference type="AlphaFoldDB" id="A0A9X0EA91"/>
<feature type="coiled-coil region" evidence="1">
    <location>
        <begin position="41"/>
        <end position="75"/>
    </location>
</feature>
<proteinExistence type="predicted"/>
<evidence type="ECO:0000313" key="3">
    <source>
        <dbReference type="EMBL" id="KGF62092.1"/>
    </source>
</evidence>
<name>A0A9X0EA91_9PSED</name>
<dbReference type="Pfam" id="PF07996">
    <property type="entry name" value="T4SS"/>
    <property type="match status" value="1"/>
</dbReference>
<evidence type="ECO:0000256" key="1">
    <source>
        <dbReference type="SAM" id="Coils"/>
    </source>
</evidence>
<feature type="signal peptide" evidence="2">
    <location>
        <begin position="1"/>
        <end position="26"/>
    </location>
</feature>
<gene>
    <name evidence="3" type="ORF">LT42_25370</name>
</gene>
<evidence type="ECO:0000256" key="2">
    <source>
        <dbReference type="SAM" id="SignalP"/>
    </source>
</evidence>
<evidence type="ECO:0008006" key="5">
    <source>
        <dbReference type="Google" id="ProtNLM"/>
    </source>
</evidence>
<feature type="chain" id="PRO_5040864332" description="Type IV secretion system protein VirB5" evidence="2">
    <location>
        <begin position="27"/>
        <end position="227"/>
    </location>
</feature>
<accession>A0A9X0EA91</accession>
<dbReference type="Gene3D" id="1.20.58.430">
    <property type="entry name" value="Type IV secretion system, VirB5-domain"/>
    <property type="match status" value="1"/>
</dbReference>
<dbReference type="RefSeq" id="WP_037019391.1">
    <property type="nucleotide sequence ID" value="NZ_JRMB01000005.1"/>
</dbReference>
<dbReference type="Proteomes" id="UP000029719">
    <property type="component" value="Unassembled WGS sequence"/>
</dbReference>
<protein>
    <recommendedName>
        <fullName evidence="5">Type IV secretion system protein VirB5</fullName>
    </recommendedName>
</protein>
<dbReference type="InterPro" id="IPR023220">
    <property type="entry name" value="T4SS_VirB5-domain"/>
</dbReference>
<sequence>MTRLNTRSLSFAISVALGTISANALASGIPTVDVASIAQMALDAKAQADQAAAALSEAQNAISQAKSQFNELKGLTTGNSGYGSMYNSSKMTSYLPTTTTAGSWSTIYSNMDSSKLASLRSQYGLTSDDALQQEVYDKKLTNMATAEAQYDANNLRLQNIQNLQAAADQATTPQQKEDISNRIKTEQATIANEANRQATAKDLMDKQDDLLAQKQNDEFDKFMKSGE</sequence>
<dbReference type="InterPro" id="IPR014158">
    <property type="entry name" value="T4SS_VirB5"/>
</dbReference>
<keyword evidence="1" id="KW-0175">Coiled coil</keyword>
<dbReference type="SUPFAM" id="SSF101082">
    <property type="entry name" value="Typo IV secretion system protein TraC"/>
    <property type="match status" value="1"/>
</dbReference>
<keyword evidence="2" id="KW-0732">Signal</keyword>
<evidence type="ECO:0000313" key="4">
    <source>
        <dbReference type="Proteomes" id="UP000029719"/>
    </source>
</evidence>
<dbReference type="EMBL" id="JRMB01000005">
    <property type="protein sequence ID" value="KGF62092.1"/>
    <property type="molecule type" value="Genomic_DNA"/>
</dbReference>
<comment type="caution">
    <text evidence="3">The sequence shown here is derived from an EMBL/GenBank/DDBJ whole genome shotgun (WGS) entry which is preliminary data.</text>
</comment>